<dbReference type="AlphaFoldDB" id="A0AAX6GYP6"/>
<reference evidence="1" key="2">
    <citation type="submission" date="2023-04" db="EMBL/GenBank/DDBJ databases">
        <authorList>
            <person name="Bruccoleri R.E."/>
            <person name="Oakeley E.J."/>
            <person name="Faust A.-M."/>
            <person name="Dessus-Babus S."/>
            <person name="Altorfer M."/>
            <person name="Burckhardt D."/>
            <person name="Oertli M."/>
            <person name="Naumann U."/>
            <person name="Petersen F."/>
            <person name="Wong J."/>
        </authorList>
    </citation>
    <scope>NUCLEOTIDE SEQUENCE</scope>
    <source>
        <strain evidence="1">GSM-AAB239-AS_SAM_17_03QT</strain>
        <tissue evidence="1">Leaf</tissue>
    </source>
</reference>
<evidence type="ECO:0000313" key="1">
    <source>
        <dbReference type="EMBL" id="KAJ6833425.1"/>
    </source>
</evidence>
<evidence type="ECO:0000313" key="2">
    <source>
        <dbReference type="Proteomes" id="UP001140949"/>
    </source>
</evidence>
<proteinExistence type="predicted"/>
<reference evidence="1" key="1">
    <citation type="journal article" date="2023" name="GigaByte">
        <title>Genome assembly of the bearded iris, Iris pallida Lam.</title>
        <authorList>
            <person name="Bruccoleri R.E."/>
            <person name="Oakeley E.J."/>
            <person name="Faust A.M.E."/>
            <person name="Altorfer M."/>
            <person name="Dessus-Babus S."/>
            <person name="Burckhardt D."/>
            <person name="Oertli M."/>
            <person name="Naumann U."/>
            <person name="Petersen F."/>
            <person name="Wong J."/>
        </authorList>
    </citation>
    <scope>NUCLEOTIDE SEQUENCE</scope>
    <source>
        <strain evidence="1">GSM-AAB239-AS_SAM_17_03QT</strain>
    </source>
</reference>
<comment type="caution">
    <text evidence="1">The sequence shown here is derived from an EMBL/GenBank/DDBJ whole genome shotgun (WGS) entry which is preliminary data.</text>
</comment>
<protein>
    <submittedName>
        <fullName evidence="1">Formin-like protein 5</fullName>
    </submittedName>
</protein>
<sequence length="167" mass="17687">MGSIALDAAIEASGAHGGPGEAGIGTRSRPAMWSAGRHFWGLRPLVWTAMAEAAVPLKATAEGTSGLGMTTLVRWSSRRGRDESAPYGAELRCQQGLTGCRGPIHGAGGRTFEIERVAALAWRQQTLGVPPGWAPLVVSELLRSEEAVVTTRRVDFGERGGTHRRGM</sequence>
<dbReference type="EMBL" id="JANAVB010015000">
    <property type="protein sequence ID" value="KAJ6833425.1"/>
    <property type="molecule type" value="Genomic_DNA"/>
</dbReference>
<keyword evidence="2" id="KW-1185">Reference proteome</keyword>
<organism evidence="1 2">
    <name type="scientific">Iris pallida</name>
    <name type="common">Sweet iris</name>
    <dbReference type="NCBI Taxonomy" id="29817"/>
    <lineage>
        <taxon>Eukaryota</taxon>
        <taxon>Viridiplantae</taxon>
        <taxon>Streptophyta</taxon>
        <taxon>Embryophyta</taxon>
        <taxon>Tracheophyta</taxon>
        <taxon>Spermatophyta</taxon>
        <taxon>Magnoliopsida</taxon>
        <taxon>Liliopsida</taxon>
        <taxon>Asparagales</taxon>
        <taxon>Iridaceae</taxon>
        <taxon>Iridoideae</taxon>
        <taxon>Irideae</taxon>
        <taxon>Iris</taxon>
    </lineage>
</organism>
<name>A0AAX6GYP6_IRIPA</name>
<gene>
    <name evidence="1" type="ORF">M6B38_339875</name>
</gene>
<dbReference type="Proteomes" id="UP001140949">
    <property type="component" value="Unassembled WGS sequence"/>
</dbReference>
<accession>A0AAX6GYP6</accession>